<evidence type="ECO:0000256" key="4">
    <source>
        <dbReference type="ARBA" id="ARBA00022801"/>
    </source>
</evidence>
<dbReference type="FunFam" id="3.40.50.1820:FF:000028">
    <property type="entry name" value="S9 family peptidase"/>
    <property type="match status" value="1"/>
</dbReference>
<dbReference type="Pfam" id="PF07676">
    <property type="entry name" value="PD40"/>
    <property type="match status" value="4"/>
</dbReference>
<organism evidence="8 9">
    <name type="scientific">Ancylomarina longa</name>
    <dbReference type="NCBI Taxonomy" id="2487017"/>
    <lineage>
        <taxon>Bacteria</taxon>
        <taxon>Pseudomonadati</taxon>
        <taxon>Bacteroidota</taxon>
        <taxon>Bacteroidia</taxon>
        <taxon>Marinilabiliales</taxon>
        <taxon>Marinifilaceae</taxon>
        <taxon>Ancylomarina</taxon>
    </lineage>
</organism>
<keyword evidence="9" id="KW-1185">Reference proteome</keyword>
<feature type="signal peptide" evidence="6">
    <location>
        <begin position="1"/>
        <end position="23"/>
    </location>
</feature>
<dbReference type="GO" id="GO:0004252">
    <property type="term" value="F:serine-type endopeptidase activity"/>
    <property type="evidence" value="ECO:0007669"/>
    <property type="project" value="TreeGrafter"/>
</dbReference>
<dbReference type="SUPFAM" id="SSF53474">
    <property type="entry name" value="alpha/beta-Hydrolases"/>
    <property type="match status" value="1"/>
</dbReference>
<dbReference type="EMBL" id="RJJX01000008">
    <property type="protein sequence ID" value="RUT78524.1"/>
    <property type="molecule type" value="Genomic_DNA"/>
</dbReference>
<feature type="domain" description="Peptidase S9 prolyl oligopeptidase catalytic" evidence="7">
    <location>
        <begin position="483"/>
        <end position="695"/>
    </location>
</feature>
<dbReference type="PANTHER" id="PTHR42776:SF13">
    <property type="entry name" value="DIPEPTIDYL-PEPTIDASE 5"/>
    <property type="match status" value="1"/>
</dbReference>
<keyword evidence="4" id="KW-0378">Hydrolase</keyword>
<dbReference type="Pfam" id="PF00326">
    <property type="entry name" value="Peptidase_S9"/>
    <property type="match status" value="1"/>
</dbReference>
<evidence type="ECO:0000256" key="1">
    <source>
        <dbReference type="ARBA" id="ARBA00010040"/>
    </source>
</evidence>
<name>A0A434AVX5_9BACT</name>
<feature type="chain" id="PRO_5019336991" evidence="6">
    <location>
        <begin position="24"/>
        <end position="695"/>
    </location>
</feature>
<dbReference type="Gene3D" id="3.40.50.1820">
    <property type="entry name" value="alpha/beta hydrolase"/>
    <property type="match status" value="1"/>
</dbReference>
<dbReference type="InterPro" id="IPR011042">
    <property type="entry name" value="6-blade_b-propeller_TolB-like"/>
</dbReference>
<comment type="similarity">
    <text evidence="1">Belongs to the peptidase S9C family.</text>
</comment>
<evidence type="ECO:0000313" key="9">
    <source>
        <dbReference type="Proteomes" id="UP000282985"/>
    </source>
</evidence>
<gene>
    <name evidence="8" type="ORF">DLK05_08095</name>
</gene>
<evidence type="ECO:0000256" key="2">
    <source>
        <dbReference type="ARBA" id="ARBA00022670"/>
    </source>
</evidence>
<evidence type="ECO:0000313" key="8">
    <source>
        <dbReference type="EMBL" id="RUT78524.1"/>
    </source>
</evidence>
<dbReference type="OrthoDB" id="9812921at2"/>
<dbReference type="InterPro" id="IPR029058">
    <property type="entry name" value="AB_hydrolase_fold"/>
</dbReference>
<dbReference type="InterPro" id="IPR001375">
    <property type="entry name" value="Peptidase_S9_cat"/>
</dbReference>
<comment type="caution">
    <text evidence="8">The sequence shown here is derived from an EMBL/GenBank/DDBJ whole genome shotgun (WGS) entry which is preliminary data.</text>
</comment>
<sequence length="695" mass="79280">MKHLILVSFLVLGSMISSTQAYSTVPEQVIGKKNLQLTSDKMTPEVLWSFGRLGDVQVSPDGKTLLYGVSYFSKEEDKGNRDLYTISMDGSSKKQLTKTPESEYGAIWQTDGKKILYLSSKSGKSQIWSSNPDGSEAKQISYEDGNITNISFSPKGDKLFFTMDVKVTKNVHDLYSDLPKANALLLDDLLYRHWDNWEDTYFSHIFVANYAEGIVSDSKDIMPNEPYDTPLMPFGGIEEITWSPSGNQIAYTCKKQFGKEYALSTNSDIYIYDLETGATRNLTKGMMGYDRSPLYSPDGKKLAWLSMERAGFEADKDRLFIYDFETKSMEDYSKEFDYSPSSMNWTPNGKEIIFVCGINATFQVYRLTLKNKKFEAITKGDHDYHSVALAGDYLVGTKVSMSKPAEIYKIDPKTGKETEISFENKEILSQLEMGKVEKRWITTTDNKKMLTWIIYPPHFDASKKYPTILYCEGGPQSPLSQFWSYRWNFQMMAANDYIIVAPNRRGVLTFGQDWTDAVSKDNGGQCMDDYLSAIDELKKEPYIDGDRLGAVGASFGGFSVYWLAGHHQHRFKAFIAHCGVFNSEMEYATTDEMFFDNWEKGGAFWDLDNKVAQKSFASSPHKFVQNWDTPILVIHGGKDFRIPYTQGMAAFNSAQLQGIPSRFLYFPEESHWVLHPQNGILWQRVFFGWLDKYLK</sequence>
<keyword evidence="3 6" id="KW-0732">Signal</keyword>
<dbReference type="PANTHER" id="PTHR42776">
    <property type="entry name" value="SERINE PEPTIDASE S9 FAMILY MEMBER"/>
    <property type="match status" value="1"/>
</dbReference>
<dbReference type="RefSeq" id="WP_127343480.1">
    <property type="nucleotide sequence ID" value="NZ_RJJX01000008.1"/>
</dbReference>
<evidence type="ECO:0000259" key="7">
    <source>
        <dbReference type="Pfam" id="PF00326"/>
    </source>
</evidence>
<keyword evidence="2" id="KW-0645">Protease</keyword>
<dbReference type="InterPro" id="IPR011659">
    <property type="entry name" value="WD40"/>
</dbReference>
<dbReference type="Proteomes" id="UP000282985">
    <property type="component" value="Unassembled WGS sequence"/>
</dbReference>
<reference evidence="8 9" key="1">
    <citation type="submission" date="2018-11" db="EMBL/GenBank/DDBJ databases">
        <title>Parancylomarina longa gen. nov., sp. nov., isolated from sediments of southern Okinawa.</title>
        <authorList>
            <person name="Fu T."/>
        </authorList>
    </citation>
    <scope>NUCLEOTIDE SEQUENCE [LARGE SCALE GENOMIC DNA]</scope>
    <source>
        <strain evidence="8 9">T3-2 S1-C</strain>
    </source>
</reference>
<accession>A0A434AVX5</accession>
<evidence type="ECO:0000256" key="5">
    <source>
        <dbReference type="ARBA" id="ARBA00022825"/>
    </source>
</evidence>
<evidence type="ECO:0000256" key="3">
    <source>
        <dbReference type="ARBA" id="ARBA00022729"/>
    </source>
</evidence>
<protein>
    <submittedName>
        <fullName evidence="8">S9 family peptidase</fullName>
    </submittedName>
</protein>
<proteinExistence type="inferred from homology"/>
<dbReference type="GO" id="GO:0006508">
    <property type="term" value="P:proteolysis"/>
    <property type="evidence" value="ECO:0007669"/>
    <property type="project" value="UniProtKB-KW"/>
</dbReference>
<keyword evidence="5" id="KW-0720">Serine protease</keyword>
<dbReference type="AlphaFoldDB" id="A0A434AVX5"/>
<evidence type="ECO:0000256" key="6">
    <source>
        <dbReference type="SAM" id="SignalP"/>
    </source>
</evidence>
<dbReference type="Gene3D" id="2.120.10.30">
    <property type="entry name" value="TolB, C-terminal domain"/>
    <property type="match status" value="2"/>
</dbReference>
<dbReference type="SUPFAM" id="SSF82171">
    <property type="entry name" value="DPP6 N-terminal domain-like"/>
    <property type="match status" value="1"/>
</dbReference>